<accession>A0ABU8MPD7</accession>
<name>A0ABU8MPD7_9PSEU</name>
<organism evidence="1 2">
    <name type="scientific">Actinomycetospora aurantiaca</name>
    <dbReference type="NCBI Taxonomy" id="3129233"/>
    <lineage>
        <taxon>Bacteria</taxon>
        <taxon>Bacillati</taxon>
        <taxon>Actinomycetota</taxon>
        <taxon>Actinomycetes</taxon>
        <taxon>Pseudonocardiales</taxon>
        <taxon>Pseudonocardiaceae</taxon>
        <taxon>Actinomycetospora</taxon>
    </lineage>
</organism>
<sequence length="42" mass="4650">MTFRLAVLLGLVLVVLTSCTYYKPDRDLASRDTWGDVPGLPP</sequence>
<keyword evidence="2" id="KW-1185">Reference proteome</keyword>
<protein>
    <submittedName>
        <fullName evidence="1">Uncharacterized protein</fullName>
    </submittedName>
</protein>
<reference evidence="1 2" key="1">
    <citation type="submission" date="2024-03" db="EMBL/GenBank/DDBJ databases">
        <title>Actinomycetospora sp. OC33-EN08, a novel actinomycete isolated from wild orchid (Aerides multiflora).</title>
        <authorList>
            <person name="Suriyachadkun C."/>
        </authorList>
    </citation>
    <scope>NUCLEOTIDE SEQUENCE [LARGE SCALE GENOMIC DNA]</scope>
    <source>
        <strain evidence="1 2">OC33-EN08</strain>
    </source>
</reference>
<evidence type="ECO:0000313" key="1">
    <source>
        <dbReference type="EMBL" id="MEJ2868859.1"/>
    </source>
</evidence>
<dbReference type="PROSITE" id="PS51257">
    <property type="entry name" value="PROKAR_LIPOPROTEIN"/>
    <property type="match status" value="1"/>
</dbReference>
<comment type="caution">
    <text evidence="1">The sequence shown here is derived from an EMBL/GenBank/DDBJ whole genome shotgun (WGS) entry which is preliminary data.</text>
</comment>
<dbReference type="EMBL" id="JBBEGN010000006">
    <property type="protein sequence ID" value="MEJ2868859.1"/>
    <property type="molecule type" value="Genomic_DNA"/>
</dbReference>
<gene>
    <name evidence="1" type="ORF">WCD74_13890</name>
</gene>
<dbReference type="RefSeq" id="WP_337695440.1">
    <property type="nucleotide sequence ID" value="NZ_JBBEGN010000006.1"/>
</dbReference>
<evidence type="ECO:0000313" key="2">
    <source>
        <dbReference type="Proteomes" id="UP001385809"/>
    </source>
</evidence>
<proteinExistence type="predicted"/>
<dbReference type="Proteomes" id="UP001385809">
    <property type="component" value="Unassembled WGS sequence"/>
</dbReference>